<feature type="non-terminal residue" evidence="1">
    <location>
        <position position="117"/>
    </location>
</feature>
<evidence type="ECO:0000313" key="1">
    <source>
        <dbReference type="EMBL" id="KAJ1676214.1"/>
    </source>
</evidence>
<keyword evidence="2" id="KW-1185">Reference proteome</keyword>
<gene>
    <name evidence="1" type="ORF">EV182_008641</name>
</gene>
<organism evidence="1 2">
    <name type="scientific">Spiromyces aspiralis</name>
    <dbReference type="NCBI Taxonomy" id="68401"/>
    <lineage>
        <taxon>Eukaryota</taxon>
        <taxon>Fungi</taxon>
        <taxon>Fungi incertae sedis</taxon>
        <taxon>Zoopagomycota</taxon>
        <taxon>Kickxellomycotina</taxon>
        <taxon>Kickxellomycetes</taxon>
        <taxon>Kickxellales</taxon>
        <taxon>Kickxellaceae</taxon>
        <taxon>Spiromyces</taxon>
    </lineage>
</organism>
<dbReference type="EMBL" id="JAMZIH010004581">
    <property type="protein sequence ID" value="KAJ1676214.1"/>
    <property type="molecule type" value="Genomic_DNA"/>
</dbReference>
<proteinExistence type="predicted"/>
<reference evidence="1" key="1">
    <citation type="submission" date="2022-06" db="EMBL/GenBank/DDBJ databases">
        <title>Phylogenomic reconstructions and comparative analyses of Kickxellomycotina fungi.</title>
        <authorList>
            <person name="Reynolds N.K."/>
            <person name="Stajich J.E."/>
            <person name="Barry K."/>
            <person name="Grigoriev I.V."/>
            <person name="Crous P."/>
            <person name="Smith M.E."/>
        </authorList>
    </citation>
    <scope>NUCLEOTIDE SEQUENCE</scope>
    <source>
        <strain evidence="1">RSA 2271</strain>
    </source>
</reference>
<accession>A0ACC1HI42</accession>
<comment type="caution">
    <text evidence="1">The sequence shown here is derived from an EMBL/GenBank/DDBJ whole genome shotgun (WGS) entry which is preliminary data.</text>
</comment>
<dbReference type="Proteomes" id="UP001145114">
    <property type="component" value="Unassembled WGS sequence"/>
</dbReference>
<feature type="non-terminal residue" evidence="1">
    <location>
        <position position="1"/>
    </location>
</feature>
<protein>
    <submittedName>
        <fullName evidence="1">Uncharacterized protein</fullName>
    </submittedName>
</protein>
<name>A0ACC1HI42_9FUNG</name>
<sequence>LIILYKTASWLLFGSELWVLILLRKPISIGKSKPAQEGEKNSAEELGPRLEYTKRGREQGSHGQFSQENDFTTTTSLEIETMGLDGYYDVQFGHASHKFTANNDKIEATQGTFVPRT</sequence>
<evidence type="ECO:0000313" key="2">
    <source>
        <dbReference type="Proteomes" id="UP001145114"/>
    </source>
</evidence>